<name>A0ACC2AR05_DIPCM</name>
<evidence type="ECO:0000313" key="1">
    <source>
        <dbReference type="EMBL" id="KAJ7519414.1"/>
    </source>
</evidence>
<proteinExistence type="predicted"/>
<reference evidence="2" key="1">
    <citation type="journal article" date="2024" name="Proc. Natl. Acad. Sci. U.S.A.">
        <title>Extraordinary preservation of gene collinearity over three hundred million years revealed in homosporous lycophytes.</title>
        <authorList>
            <person name="Li C."/>
            <person name="Wickell D."/>
            <person name="Kuo L.Y."/>
            <person name="Chen X."/>
            <person name="Nie B."/>
            <person name="Liao X."/>
            <person name="Peng D."/>
            <person name="Ji J."/>
            <person name="Jenkins J."/>
            <person name="Williams M."/>
            <person name="Shu S."/>
            <person name="Plott C."/>
            <person name="Barry K."/>
            <person name="Rajasekar S."/>
            <person name="Grimwood J."/>
            <person name="Han X."/>
            <person name="Sun S."/>
            <person name="Hou Z."/>
            <person name="He W."/>
            <person name="Dai G."/>
            <person name="Sun C."/>
            <person name="Schmutz J."/>
            <person name="Leebens-Mack J.H."/>
            <person name="Li F.W."/>
            <person name="Wang L."/>
        </authorList>
    </citation>
    <scope>NUCLEOTIDE SEQUENCE [LARGE SCALE GENOMIC DNA]</scope>
    <source>
        <strain evidence="2">cv. PW_Plant_1</strain>
    </source>
</reference>
<sequence>MSMGTGEAVTPTKTAKTSAAQDQPAVPTSYAEWAAAFQAYYNGASPPPGYFPPGMAPGPQPHPYMWAGQPVMPPYGTAPPYSAMYPGGHAYGHPTMPQGPHPYPYSIMSPGNATEATPVTTLEADCKSSDGKKQSPLKKSKESAGSPRRPTNKGGDSNKGASTSANGCLSQSGESGSDGSSDGSEDDNGKNMLRKRSSEQTSEGGSFEIVSHATGQTTVSSGNQVTALANNVGARAPGGLVATTGLNVGVDYWAAASQGASAAGKGNHNPAMTQALIPTFPNGPYMGAVGREGGGTDHWVQDERELKRQRRKQSNRESARRSRLRKQAECEELAARVDALTAENRALRTEISRVVEERNKLSADNSALLVSHSERLKKTNGDEAGDAEEQGNDDLTHIQSQRQENGEMADGFSAEHFRAQGRNSRGEESTNSVEHVSTGLNIGGRAAALNAN</sequence>
<gene>
    <name evidence="1" type="ORF">O6H91_20G037300</name>
</gene>
<comment type="caution">
    <text evidence="1">The sequence shown here is derived from an EMBL/GenBank/DDBJ whole genome shotgun (WGS) entry which is preliminary data.</text>
</comment>
<dbReference type="EMBL" id="CM055111">
    <property type="protein sequence ID" value="KAJ7519414.1"/>
    <property type="molecule type" value="Genomic_DNA"/>
</dbReference>
<organism evidence="1 2">
    <name type="scientific">Diphasiastrum complanatum</name>
    <name type="common">Issler's clubmoss</name>
    <name type="synonym">Lycopodium complanatum</name>
    <dbReference type="NCBI Taxonomy" id="34168"/>
    <lineage>
        <taxon>Eukaryota</taxon>
        <taxon>Viridiplantae</taxon>
        <taxon>Streptophyta</taxon>
        <taxon>Embryophyta</taxon>
        <taxon>Tracheophyta</taxon>
        <taxon>Lycopodiopsida</taxon>
        <taxon>Lycopodiales</taxon>
        <taxon>Lycopodiaceae</taxon>
        <taxon>Lycopodioideae</taxon>
        <taxon>Diphasiastrum</taxon>
    </lineage>
</organism>
<evidence type="ECO:0000313" key="2">
    <source>
        <dbReference type="Proteomes" id="UP001162992"/>
    </source>
</evidence>
<protein>
    <submittedName>
        <fullName evidence="1">Uncharacterized protein</fullName>
    </submittedName>
</protein>
<accession>A0ACC2AR05</accession>
<keyword evidence="2" id="KW-1185">Reference proteome</keyword>
<dbReference type="Proteomes" id="UP001162992">
    <property type="component" value="Chromosome 20"/>
</dbReference>